<dbReference type="Gene3D" id="3.20.20.80">
    <property type="entry name" value="Glycosidases"/>
    <property type="match status" value="1"/>
</dbReference>
<evidence type="ECO:0000256" key="9">
    <source>
        <dbReference type="ARBA" id="ARBA00072457"/>
    </source>
</evidence>
<sequence>MSEQQAISDMECHPLKTLEEVRNWTDEGIPNKMKQGTESLRERPHTDETVPKTLVCHDMRGGYLEDRFIQGDKNERSYNFYHWQLIDSFVYFSHHFITIPPVTWINVAHRNGVKMLGTLITEWNDGYKICEEFLASESSYQALADQMVKITQFYRFDGWLINIENKIVEEQVPCLCKFVEYLTVKLHETVPGSEVIWYDSVINTGALTWQDALNDKNCMFFDVCDGIFLNYNWNSEKLLSSMALAMSKDRPRDVYVGLDVFGRGCLGGGGFNSIEALTAIRQYNMSVAIFAFGWVYECCGVDNYIDNENRFWDLLSDLCPTSVWTNGILSSSFCIGAGRKFYVQGNVCNENPWYNLSLQEVQPYYRRKQIVIAPQELPALEPCFECAYLGGCCFSYNGELPSTGIPQLFRLFDLDCKPNESYIVSYTYQTKGDNEVFLEIESQRPNEKKSFIFLSQTEQKVQLPNISDSVDTANDSVEKKKPKLSGKVIINPQPVENVLKECLNQICLPAKDCDWSSRWYILDKEQTEDFALTSILCGLSSKSSQKEIINIGQIQMFPLSQLRIPGISSIEISRQADSTIAVSWECSNPSDVSYYIVYLDDIYLGRAASTYYFLENQKTDRTSFIISVQAVLNIGLVTNLAKSEKIIVNIEHS</sequence>
<dbReference type="GO" id="GO:0033925">
    <property type="term" value="F:mannosyl-glycoprotein endo-beta-N-acetylglucosaminidase activity"/>
    <property type="evidence" value="ECO:0007669"/>
    <property type="project" value="UniProtKB-EC"/>
</dbReference>
<evidence type="ECO:0000259" key="11">
    <source>
        <dbReference type="Pfam" id="PF03644"/>
    </source>
</evidence>
<evidence type="ECO:0000313" key="12">
    <source>
        <dbReference type="EMBL" id="CAC5384395.1"/>
    </source>
</evidence>
<feature type="region of interest" description="Disordered" evidence="10">
    <location>
        <begin position="26"/>
        <end position="45"/>
    </location>
</feature>
<dbReference type="GO" id="GO:0005829">
    <property type="term" value="C:cytosol"/>
    <property type="evidence" value="ECO:0007669"/>
    <property type="project" value="UniProtKB-SubCell"/>
</dbReference>
<dbReference type="PANTHER" id="PTHR13246">
    <property type="entry name" value="ENDO BETA N-ACETYLGLUCOSAMINIDASE"/>
    <property type="match status" value="1"/>
</dbReference>
<evidence type="ECO:0000256" key="8">
    <source>
        <dbReference type="ARBA" id="ARBA00054935"/>
    </source>
</evidence>
<name>A0A6J8BKE6_MYTCO</name>
<evidence type="ECO:0000256" key="10">
    <source>
        <dbReference type="SAM" id="MobiDB-lite"/>
    </source>
</evidence>
<feature type="domain" description="Cytosolic endo-beta-N-acetylglucosaminidase TIM barrel" evidence="11">
    <location>
        <begin position="63"/>
        <end position="341"/>
    </location>
</feature>
<dbReference type="InterPro" id="IPR005201">
    <property type="entry name" value="TIM_ENGase"/>
</dbReference>
<dbReference type="Pfam" id="PF03644">
    <property type="entry name" value="Glyco_hydro_85"/>
    <property type="match status" value="1"/>
</dbReference>
<evidence type="ECO:0000256" key="4">
    <source>
        <dbReference type="ARBA" id="ARBA00022490"/>
    </source>
</evidence>
<keyword evidence="4" id="KW-0963">Cytoplasm</keyword>
<comment type="catalytic activity">
    <reaction evidence="7">
        <text>an N(4)-(oligosaccharide-(1-&gt;3)-[oligosaccharide-(1-&gt;6)]-beta-D-Man-(1-&gt;4)-beta-D-GlcNAc-(1-&gt;4)-alpha-D-GlcNAc)-L-asparaginyl-[protein] + H2O = an oligosaccharide-(1-&gt;3)-[oligosaccharide-(1-&gt;6)]-beta-D-Man-(1-&gt;4)-D-GlcNAc + N(4)-(N-acetyl-beta-D-glucosaminyl)-L-asparaginyl-[protein]</text>
        <dbReference type="Rhea" id="RHEA:73067"/>
        <dbReference type="Rhea" id="RHEA-COMP:12603"/>
        <dbReference type="Rhea" id="RHEA-COMP:18176"/>
        <dbReference type="ChEBI" id="CHEBI:15377"/>
        <dbReference type="ChEBI" id="CHEBI:132248"/>
        <dbReference type="ChEBI" id="CHEBI:192714"/>
        <dbReference type="ChEBI" id="CHEBI:192715"/>
        <dbReference type="EC" id="3.2.1.96"/>
    </reaction>
</comment>
<dbReference type="CDD" id="cd06547">
    <property type="entry name" value="GH85_ENGase"/>
    <property type="match status" value="1"/>
</dbReference>
<keyword evidence="5 12" id="KW-0378">Hydrolase</keyword>
<dbReference type="InterPro" id="IPR017853">
    <property type="entry name" value="GH"/>
</dbReference>
<dbReference type="InterPro" id="IPR032979">
    <property type="entry name" value="ENGase"/>
</dbReference>
<evidence type="ECO:0000256" key="7">
    <source>
        <dbReference type="ARBA" id="ARBA00034414"/>
    </source>
</evidence>
<dbReference type="FunFam" id="3.20.20.80:FF:000043">
    <property type="entry name" value="cytosolic endo-beta-N-acetylglucosaminidase"/>
    <property type="match status" value="1"/>
</dbReference>
<gene>
    <name evidence="12" type="ORF">MCOR_20041</name>
</gene>
<evidence type="ECO:0000256" key="3">
    <source>
        <dbReference type="ARBA" id="ARBA00012566"/>
    </source>
</evidence>
<evidence type="ECO:0000256" key="2">
    <source>
        <dbReference type="ARBA" id="ARBA00007849"/>
    </source>
</evidence>
<dbReference type="Gene3D" id="2.60.120.260">
    <property type="entry name" value="Galactose-binding domain-like"/>
    <property type="match status" value="1"/>
</dbReference>
<dbReference type="AlphaFoldDB" id="A0A6J8BKE6"/>
<comment type="similarity">
    <text evidence="2">Belongs to the glycosyl hydrolase 85 family.</text>
</comment>
<dbReference type="OrthoDB" id="284473at2759"/>
<comment type="function">
    <text evidence="8">Endoglycosidase that releases N-glycans from glycoproteins by cleaving the beta-1,4-glycosidic bond in the N,N'-diacetylchitobiose core. Involved in the processing of free oligosaccharides in the cytosol.</text>
</comment>
<evidence type="ECO:0000256" key="6">
    <source>
        <dbReference type="ARBA" id="ARBA00023295"/>
    </source>
</evidence>
<proteinExistence type="inferred from homology"/>
<keyword evidence="6 12" id="KW-0326">Glycosidase</keyword>
<protein>
    <recommendedName>
        <fullName evidence="9">Cytosolic endo-beta-N-acetylglucosaminidase</fullName>
        <ecNumber evidence="3">3.2.1.96</ecNumber>
    </recommendedName>
</protein>
<dbReference type="EMBL" id="CACVKT020003553">
    <property type="protein sequence ID" value="CAC5384395.1"/>
    <property type="molecule type" value="Genomic_DNA"/>
</dbReference>
<organism evidence="12 13">
    <name type="scientific">Mytilus coruscus</name>
    <name type="common">Sea mussel</name>
    <dbReference type="NCBI Taxonomy" id="42192"/>
    <lineage>
        <taxon>Eukaryota</taxon>
        <taxon>Metazoa</taxon>
        <taxon>Spiralia</taxon>
        <taxon>Lophotrochozoa</taxon>
        <taxon>Mollusca</taxon>
        <taxon>Bivalvia</taxon>
        <taxon>Autobranchia</taxon>
        <taxon>Pteriomorphia</taxon>
        <taxon>Mytilida</taxon>
        <taxon>Mytiloidea</taxon>
        <taxon>Mytilidae</taxon>
        <taxon>Mytilinae</taxon>
        <taxon>Mytilus</taxon>
    </lineage>
</organism>
<dbReference type="SUPFAM" id="SSF51445">
    <property type="entry name" value="(Trans)glycosidases"/>
    <property type="match status" value="1"/>
</dbReference>
<dbReference type="EC" id="3.2.1.96" evidence="3"/>
<accession>A0A6J8BKE6</accession>
<evidence type="ECO:0000256" key="1">
    <source>
        <dbReference type="ARBA" id="ARBA00004514"/>
    </source>
</evidence>
<evidence type="ECO:0000256" key="5">
    <source>
        <dbReference type="ARBA" id="ARBA00022801"/>
    </source>
</evidence>
<evidence type="ECO:0000313" key="13">
    <source>
        <dbReference type="Proteomes" id="UP000507470"/>
    </source>
</evidence>
<comment type="subcellular location">
    <subcellularLocation>
        <location evidence="1">Cytoplasm</location>
        <location evidence="1">Cytosol</location>
    </subcellularLocation>
</comment>
<dbReference type="PANTHER" id="PTHR13246:SF1">
    <property type="entry name" value="CYTOSOLIC ENDO-BETA-N-ACETYLGLUCOSAMINIDASE"/>
    <property type="match status" value="1"/>
</dbReference>
<dbReference type="Proteomes" id="UP000507470">
    <property type="component" value="Unassembled WGS sequence"/>
</dbReference>
<reference evidence="12 13" key="1">
    <citation type="submission" date="2020-06" db="EMBL/GenBank/DDBJ databases">
        <authorList>
            <person name="Li R."/>
            <person name="Bekaert M."/>
        </authorList>
    </citation>
    <scope>NUCLEOTIDE SEQUENCE [LARGE SCALE GENOMIC DNA]</scope>
    <source>
        <strain evidence="13">wild</strain>
    </source>
</reference>
<keyword evidence="13" id="KW-1185">Reference proteome</keyword>